<accession>A0ABX7JLE2</accession>
<evidence type="ECO:0000313" key="2">
    <source>
        <dbReference type="EMBL" id="QRZ15068.1"/>
    </source>
</evidence>
<evidence type="ECO:0000313" key="3">
    <source>
        <dbReference type="Proteomes" id="UP000663629"/>
    </source>
</evidence>
<dbReference type="Proteomes" id="UP000663629">
    <property type="component" value="Chromosome 2"/>
</dbReference>
<dbReference type="RefSeq" id="WP_205296029.1">
    <property type="nucleotide sequence ID" value="NZ_CP070371.1"/>
</dbReference>
<keyword evidence="3" id="KW-1185">Reference proteome</keyword>
<sequence>MAVKTCEDRDGLNAQIVVAGDGYGLDNSRGEISADTGEDVVRQTVIATQGRIALDQHKRSAHRSANQRATSKRWVPDI</sequence>
<reference evidence="2 3" key="1">
    <citation type="submission" date="2021-02" db="EMBL/GenBank/DDBJ databases">
        <title>Paracoccus methylovroum sp.nov., a new methanol and methylamine utilizing methylotrophic denitrifer.</title>
        <authorList>
            <person name="Timsy T."/>
            <person name="Behrendt U."/>
            <person name="Ulrich A."/>
            <person name="Spanner T."/>
            <person name="Foesel B.U."/>
            <person name="Horn M.A."/>
            <person name="Kolb S."/>
        </authorList>
    </citation>
    <scope>NUCLEOTIDE SEQUENCE [LARGE SCALE GENOMIC DNA]</scope>
    <source>
        <strain evidence="2 3">H4-D09</strain>
    </source>
</reference>
<name>A0ABX7JLE2_9RHOB</name>
<organism evidence="2 3">
    <name type="scientific">Paracoccus methylovorus</name>
    <dbReference type="NCBI Taxonomy" id="2812658"/>
    <lineage>
        <taxon>Bacteria</taxon>
        <taxon>Pseudomonadati</taxon>
        <taxon>Pseudomonadota</taxon>
        <taxon>Alphaproteobacteria</taxon>
        <taxon>Rhodobacterales</taxon>
        <taxon>Paracoccaceae</taxon>
        <taxon>Paracoccus</taxon>
    </lineage>
</organism>
<proteinExistence type="predicted"/>
<dbReference type="EMBL" id="CP070371">
    <property type="protein sequence ID" value="QRZ15068.1"/>
    <property type="molecule type" value="Genomic_DNA"/>
</dbReference>
<gene>
    <name evidence="2" type="ORF">JWJ88_19185</name>
</gene>
<protein>
    <submittedName>
        <fullName evidence="2">Uncharacterized protein</fullName>
    </submittedName>
</protein>
<evidence type="ECO:0000256" key="1">
    <source>
        <dbReference type="SAM" id="MobiDB-lite"/>
    </source>
</evidence>
<feature type="region of interest" description="Disordered" evidence="1">
    <location>
        <begin position="55"/>
        <end position="78"/>
    </location>
</feature>